<name>A0A176ZYB4_9PEZI</name>
<gene>
    <name evidence="3" type="ORF">VC83_08686</name>
</gene>
<accession>A0A176ZYB4</accession>
<proteinExistence type="predicted"/>
<evidence type="ECO:0000256" key="1">
    <source>
        <dbReference type="SAM" id="Coils"/>
    </source>
</evidence>
<evidence type="ECO:0000256" key="2">
    <source>
        <dbReference type="SAM" id="MobiDB-lite"/>
    </source>
</evidence>
<dbReference type="EMBL" id="KV441414">
    <property type="protein sequence ID" value="OAF54837.1"/>
    <property type="molecule type" value="Genomic_DNA"/>
</dbReference>
<feature type="compositionally biased region" description="Low complexity" evidence="2">
    <location>
        <begin position="262"/>
        <end position="283"/>
    </location>
</feature>
<dbReference type="RefSeq" id="XP_024320140.1">
    <property type="nucleotide sequence ID" value="XM_024472232.1"/>
</dbReference>
<protein>
    <submittedName>
        <fullName evidence="3">Uncharacterized protein</fullName>
    </submittedName>
</protein>
<dbReference type="OrthoDB" id="3439494at2759"/>
<organism evidence="3">
    <name type="scientific">Pseudogymnoascus destructans</name>
    <dbReference type="NCBI Taxonomy" id="655981"/>
    <lineage>
        <taxon>Eukaryota</taxon>
        <taxon>Fungi</taxon>
        <taxon>Dikarya</taxon>
        <taxon>Ascomycota</taxon>
        <taxon>Pezizomycotina</taxon>
        <taxon>Leotiomycetes</taxon>
        <taxon>Thelebolales</taxon>
        <taxon>Thelebolaceae</taxon>
        <taxon>Pseudogymnoascus</taxon>
    </lineage>
</organism>
<evidence type="ECO:0000313" key="3">
    <source>
        <dbReference type="EMBL" id="OAF54837.1"/>
    </source>
</evidence>
<dbReference type="AlphaFoldDB" id="A0A176ZYB4"/>
<dbReference type="Proteomes" id="UP000077154">
    <property type="component" value="Unassembled WGS sequence"/>
</dbReference>
<sequence length="283" mass="32258">MAGMKEVSGNKTGENLAFVVIEVIKDWEALDQAVRSYDYEYKLRTFLSDLPQIRQQSLTVRTIQSGWRNAGLYPYNPPLVIDKIQETRNQTPDYEPFASYDLISTPKTSVQTIQAVKHWQKRVEAAFSSPSREGFQSFARGTTVVLHRAELYKTELDIVTLWSAEQKTAKARAWKSLQKGGQLYASDARLLREEKEAKLQAKAEARVAKESKQVVKQLQVQQQKIEIEERRVERKRVAERKKVGLKSKVIILRYGKDHSDSNIEISSDSSSGDSDSSSIDFII</sequence>
<dbReference type="GeneID" id="36291726"/>
<feature type="region of interest" description="Disordered" evidence="2">
    <location>
        <begin position="260"/>
        <end position="283"/>
    </location>
</feature>
<reference evidence="3" key="1">
    <citation type="submission" date="2016-03" db="EMBL/GenBank/DDBJ databases">
        <title>Updated assembly of Pseudogymnoascus destructans, the fungus causing white-nose syndrome of bats.</title>
        <authorList>
            <person name="Palmer J.M."/>
            <person name="Drees K.P."/>
            <person name="Foster J.T."/>
            <person name="Lindner D.L."/>
        </authorList>
    </citation>
    <scope>NUCLEOTIDE SEQUENCE [LARGE SCALE GENOMIC DNA]</scope>
    <source>
        <strain evidence="3">20631-21</strain>
    </source>
</reference>
<feature type="coiled-coil region" evidence="1">
    <location>
        <begin position="191"/>
        <end position="235"/>
    </location>
</feature>
<keyword evidence="1" id="KW-0175">Coiled coil</keyword>